<dbReference type="PANTHER" id="PTHR43384:SF14">
    <property type="entry name" value="ESX-1 SECRETION-ASSOCIATED PROTEIN ESPI"/>
    <property type="match status" value="1"/>
</dbReference>
<feature type="region of interest" description="Disordered" evidence="1">
    <location>
        <begin position="527"/>
        <end position="556"/>
    </location>
</feature>
<dbReference type="RefSeq" id="WP_103890560.1">
    <property type="nucleotide sequence ID" value="NZ_FNVU01000027.1"/>
</dbReference>
<dbReference type="GO" id="GO:0009898">
    <property type="term" value="C:cytoplasmic side of plasma membrane"/>
    <property type="evidence" value="ECO:0007669"/>
    <property type="project" value="TreeGrafter"/>
</dbReference>
<dbReference type="GO" id="GO:0005829">
    <property type="term" value="C:cytosol"/>
    <property type="evidence" value="ECO:0007669"/>
    <property type="project" value="TreeGrafter"/>
</dbReference>
<dbReference type="AlphaFoldDB" id="A0A1H6E8T8"/>
<name>A0A1H6E8T8_9ACTN</name>
<dbReference type="GO" id="GO:0016887">
    <property type="term" value="F:ATP hydrolysis activity"/>
    <property type="evidence" value="ECO:0007669"/>
    <property type="project" value="TreeGrafter"/>
</dbReference>
<dbReference type="OrthoDB" id="3483427at2"/>
<keyword evidence="3" id="KW-1185">Reference proteome</keyword>
<reference evidence="2 3" key="1">
    <citation type="submission" date="2016-10" db="EMBL/GenBank/DDBJ databases">
        <authorList>
            <person name="de Groot N.N."/>
        </authorList>
    </citation>
    <scope>NUCLEOTIDE SEQUENCE [LARGE SCALE GENOMIC DNA]</scope>
    <source>
        <strain evidence="2 3">CGMCC 4.2023</strain>
    </source>
</reference>
<dbReference type="SUPFAM" id="SSF56112">
    <property type="entry name" value="Protein kinase-like (PK-like)"/>
    <property type="match status" value="1"/>
</dbReference>
<keyword evidence="2" id="KW-0969">Cilium</keyword>
<dbReference type="Gene3D" id="3.40.50.300">
    <property type="entry name" value="P-loop containing nucleotide triphosphate hydrolases"/>
    <property type="match status" value="1"/>
</dbReference>
<feature type="compositionally biased region" description="Pro residues" evidence="1">
    <location>
        <begin position="824"/>
        <end position="836"/>
    </location>
</feature>
<accession>A0A1H6E8T8</accession>
<dbReference type="EMBL" id="FNVU01000027">
    <property type="protein sequence ID" value="SEG93346.1"/>
    <property type="molecule type" value="Genomic_DNA"/>
</dbReference>
<protein>
    <submittedName>
        <fullName evidence="2">MinD-like ATPase involved in chromosome partitioning or flagellar assembly</fullName>
    </submittedName>
</protein>
<feature type="region of interest" description="Disordered" evidence="1">
    <location>
        <begin position="40"/>
        <end position="119"/>
    </location>
</feature>
<dbReference type="InterPro" id="IPR047738">
    <property type="entry name" value="SAV_2336-like_N"/>
</dbReference>
<sequence>MTGGGARLAEVLRVLSACGHDLDADQVLDVLWLARRLPSGPQAPLHRAPAEPERPAPPGPAPDREVPPPPAPEPDDPDLPDLTAPALYAAARQAPSRQPRARQPGQEPRGAVPLRVPEDKALSGELELARALRPLRRRRDSRHRTEIDEERTAADFAETGLADVVERPVRERWLYLVLLVDDGLSMLLWHRLGAELRTLLERLGAFATTRVLGLDTRLARQPRLHARPFRPDSTELPLSTINDPSGRTLLLAVSDGMGAAWRSGAMHDLLAERAARGPVAVLHTLPPDMWEASGVSADRWQATTHRIGGANTSWQITDPVLPRGLARFDGAPIPVLEPTDGSLREWARLIASPGTTVELPLLTRPGAYGAVAPSRDLSSAQHFRDAATPEAYRLAAHLAAVSPLTVPVMRLVQTAVPWPASTSHLAEVFLGGLVRPHPAPVPGPVAAKHRVFDFSDSSKSLLLDAVPQAELLRTSRRIGRRLEELAGNSPDFPAWLAHPDGSAQLPGTHQPFTSVERRLLSRFGVSFGEPSPSSGLPGRASADDMDDWGPLTEDDPEEVGGYRLLGRRRGRRTVVYRAVDGQGTPAVLRVPRPDLPAVNARLIEVEAEVLTRLQGQHAPRLLAAGLGDAPPWLAMTPIADAATPNTAPLRLGEVFARSLVEGTTPFDLLRGLLVACYLANALTLCHVNGLVPADLNADSVFVLRRTVVLGDLSDCAVDGEYHGAGSVPTREDNVRALGELLQLISSKAGRELPGLPEGMHIWQGSTWEPLRRLVLRCLDADPSQRPSPREVADALARYIARARLQRGGEELPPPPVDPAAAPVPLAPPPQPAPPAGHGPRLPRFGSTRRETEARLERLRAPLPHSRRLTLVGAYQYSGRATATMVLGSLLASVRGEPVLALDGAAAEGALDAFLTRRNDAVLRDLAALPPDPAYAQIRARTTRLPSGLEVVAHHRGHLSPSAVHAQDYAHLLARTAPYYPFVLTDWAPLGLDRGAEVVLDRTDRLVVCCGTADWFLDAAARTLSSLREAGRVRLADEAVVVATDVDSPSGRRTAAGLAERLRVDPARVVHVPFDPALHRRGWELGRLRAATVHAFLDLAELALGPGAPAPDAGAGPGAP</sequence>
<gene>
    <name evidence="2" type="ORF">SAMN05216223_12797</name>
</gene>
<evidence type="ECO:0000313" key="2">
    <source>
        <dbReference type="EMBL" id="SEG93346.1"/>
    </source>
</evidence>
<organism evidence="2 3">
    <name type="scientific">Actinacidiphila yanglinensis</name>
    <dbReference type="NCBI Taxonomy" id="310779"/>
    <lineage>
        <taxon>Bacteria</taxon>
        <taxon>Bacillati</taxon>
        <taxon>Actinomycetota</taxon>
        <taxon>Actinomycetes</taxon>
        <taxon>Kitasatosporales</taxon>
        <taxon>Streptomycetaceae</taxon>
        <taxon>Actinacidiphila</taxon>
    </lineage>
</organism>
<dbReference type="GO" id="GO:0005524">
    <property type="term" value="F:ATP binding"/>
    <property type="evidence" value="ECO:0007669"/>
    <property type="project" value="TreeGrafter"/>
</dbReference>
<keyword evidence="2" id="KW-0282">Flagellum</keyword>
<feature type="region of interest" description="Disordered" evidence="1">
    <location>
        <begin position="807"/>
        <end position="849"/>
    </location>
</feature>
<dbReference type="InterPro" id="IPR011009">
    <property type="entry name" value="Kinase-like_dom_sf"/>
</dbReference>
<evidence type="ECO:0000313" key="3">
    <source>
        <dbReference type="Proteomes" id="UP000236754"/>
    </source>
</evidence>
<dbReference type="Proteomes" id="UP000236754">
    <property type="component" value="Unassembled WGS sequence"/>
</dbReference>
<dbReference type="GO" id="GO:0051782">
    <property type="term" value="P:negative regulation of cell division"/>
    <property type="evidence" value="ECO:0007669"/>
    <property type="project" value="TreeGrafter"/>
</dbReference>
<dbReference type="NCBIfam" id="NF041121">
    <property type="entry name" value="SAV_2336_NTERM"/>
    <property type="match status" value="1"/>
</dbReference>
<feature type="compositionally biased region" description="Acidic residues" evidence="1">
    <location>
        <begin position="543"/>
        <end position="556"/>
    </location>
</feature>
<proteinExistence type="predicted"/>
<dbReference type="InterPro" id="IPR050625">
    <property type="entry name" value="ParA/MinD_ATPase"/>
</dbReference>
<feature type="compositionally biased region" description="Low complexity" evidence="1">
    <location>
        <begin position="80"/>
        <end position="104"/>
    </location>
</feature>
<dbReference type="PANTHER" id="PTHR43384">
    <property type="entry name" value="SEPTUM SITE-DETERMINING PROTEIN MIND HOMOLOG, CHLOROPLASTIC-RELATED"/>
    <property type="match status" value="1"/>
</dbReference>
<evidence type="ECO:0000256" key="1">
    <source>
        <dbReference type="SAM" id="MobiDB-lite"/>
    </source>
</evidence>
<dbReference type="InterPro" id="IPR027417">
    <property type="entry name" value="P-loop_NTPase"/>
</dbReference>
<dbReference type="SUPFAM" id="SSF52540">
    <property type="entry name" value="P-loop containing nucleoside triphosphate hydrolases"/>
    <property type="match status" value="1"/>
</dbReference>
<keyword evidence="2" id="KW-0966">Cell projection</keyword>
<feature type="compositionally biased region" description="Pro residues" evidence="1">
    <location>
        <begin position="55"/>
        <end position="72"/>
    </location>
</feature>